<dbReference type="Pfam" id="PF01243">
    <property type="entry name" value="PNPOx_N"/>
    <property type="match status" value="1"/>
</dbReference>
<name>A0ABQ3VTX7_9CHLR</name>
<dbReference type="InterPro" id="IPR012349">
    <property type="entry name" value="Split_barrel_FMN-bd"/>
</dbReference>
<dbReference type="NCBIfam" id="TIGR03668">
    <property type="entry name" value="Rv0121_F420"/>
    <property type="match status" value="1"/>
</dbReference>
<protein>
    <submittedName>
        <fullName evidence="2">PPOX class F420-dependent oxidoreductase</fullName>
    </submittedName>
</protein>
<dbReference type="Proteomes" id="UP000635565">
    <property type="component" value="Unassembled WGS sequence"/>
</dbReference>
<evidence type="ECO:0000313" key="2">
    <source>
        <dbReference type="EMBL" id="GHO89732.1"/>
    </source>
</evidence>
<keyword evidence="3" id="KW-1185">Reference proteome</keyword>
<feature type="domain" description="Pyridoxamine 5'-phosphate oxidase N-terminal" evidence="1">
    <location>
        <begin position="12"/>
        <end position="142"/>
    </location>
</feature>
<organism evidence="2 3">
    <name type="scientific">Dictyobacter formicarum</name>
    <dbReference type="NCBI Taxonomy" id="2778368"/>
    <lineage>
        <taxon>Bacteria</taxon>
        <taxon>Bacillati</taxon>
        <taxon>Chloroflexota</taxon>
        <taxon>Ktedonobacteria</taxon>
        <taxon>Ktedonobacterales</taxon>
        <taxon>Dictyobacteraceae</taxon>
        <taxon>Dictyobacter</taxon>
    </lineage>
</organism>
<reference evidence="2 3" key="1">
    <citation type="journal article" date="2021" name="Int. J. Syst. Evol. Microbiol.">
        <title>Reticulibacter mediterranei gen. nov., sp. nov., within the new family Reticulibacteraceae fam. nov., and Ktedonospora formicarum gen. nov., sp. nov., Ktedonobacter robiniae sp. nov., Dictyobacter formicarum sp. nov. and Dictyobacter arantiisoli sp. nov., belonging to the class Ktedonobacteria.</title>
        <authorList>
            <person name="Yabe S."/>
            <person name="Zheng Y."/>
            <person name="Wang C.M."/>
            <person name="Sakai Y."/>
            <person name="Abe K."/>
            <person name="Yokota A."/>
            <person name="Donadio S."/>
            <person name="Cavaletti L."/>
            <person name="Monciardini P."/>
        </authorList>
    </citation>
    <scope>NUCLEOTIDE SEQUENCE [LARGE SCALE GENOMIC DNA]</scope>
    <source>
        <strain evidence="2 3">SOSP1-9</strain>
    </source>
</reference>
<evidence type="ECO:0000313" key="3">
    <source>
        <dbReference type="Proteomes" id="UP000635565"/>
    </source>
</evidence>
<proteinExistence type="predicted"/>
<gene>
    <name evidence="2" type="ORF">KSZ_77380</name>
</gene>
<dbReference type="Gene3D" id="2.30.110.10">
    <property type="entry name" value="Electron Transport, Fmn-binding Protein, Chain A"/>
    <property type="match status" value="1"/>
</dbReference>
<dbReference type="InterPro" id="IPR011576">
    <property type="entry name" value="Pyridox_Oxase_N"/>
</dbReference>
<dbReference type="RefSeq" id="WP_201367292.1">
    <property type="nucleotide sequence ID" value="NZ_BNJJ01000043.1"/>
</dbReference>
<comment type="caution">
    <text evidence="2">The sequence shown here is derived from an EMBL/GenBank/DDBJ whole genome shotgun (WGS) entry which is preliminary data.</text>
</comment>
<dbReference type="InterPro" id="IPR019967">
    <property type="entry name" value="F420-dep_enz_PPOX_Rv0121"/>
</dbReference>
<evidence type="ECO:0000259" key="1">
    <source>
        <dbReference type="Pfam" id="PF01243"/>
    </source>
</evidence>
<accession>A0ABQ3VTX7</accession>
<sequence>MAPRTELSSVEKDFVLRMRVARLATSDEQGSPTLVPVCYAFDGTYFFTPLDEKPKRVPGSQLRRVHNIEARHEASLLIDQYSDDWSQLGYVQVYGHANLIYPTHPLHTPALLLLRERYSQYRTMALEQAPFIQLTPRRIRSWGPALQP</sequence>
<dbReference type="EMBL" id="BNJJ01000043">
    <property type="protein sequence ID" value="GHO89732.1"/>
    <property type="molecule type" value="Genomic_DNA"/>
</dbReference>
<dbReference type="SUPFAM" id="SSF50475">
    <property type="entry name" value="FMN-binding split barrel"/>
    <property type="match status" value="1"/>
</dbReference>